<proteinExistence type="inferred from homology"/>
<dbReference type="InterPro" id="IPR024932">
    <property type="entry name" value="ApbE"/>
</dbReference>
<dbReference type="GO" id="GO:0046872">
    <property type="term" value="F:metal ion binding"/>
    <property type="evidence" value="ECO:0007669"/>
    <property type="project" value="UniProtKB-UniRule"/>
</dbReference>
<protein>
    <recommendedName>
        <fullName evidence="2 10">FAD:protein FMN transferase</fullName>
        <ecNumber evidence="1 10">2.7.1.180</ecNumber>
    </recommendedName>
    <alternativeName>
        <fullName evidence="8 10">Flavin transferase</fullName>
    </alternativeName>
</protein>
<gene>
    <name evidence="12" type="ORF">CW354_19245</name>
</gene>
<dbReference type="EMBL" id="PJCH01000015">
    <property type="protein sequence ID" value="PQA86627.1"/>
    <property type="molecule type" value="Genomic_DNA"/>
</dbReference>
<feature type="binding site" evidence="11">
    <location>
        <position position="170"/>
    </location>
    <ligand>
        <name>Mg(2+)</name>
        <dbReference type="ChEBI" id="CHEBI:18420"/>
    </ligand>
</feature>
<evidence type="ECO:0000313" key="13">
    <source>
        <dbReference type="Proteomes" id="UP000239504"/>
    </source>
</evidence>
<dbReference type="EC" id="2.7.1.180" evidence="1 10"/>
<keyword evidence="5 10" id="KW-0479">Metal-binding</keyword>
<keyword evidence="13" id="KW-1185">Reference proteome</keyword>
<feature type="binding site" evidence="11">
    <location>
        <position position="283"/>
    </location>
    <ligand>
        <name>Mg(2+)</name>
        <dbReference type="ChEBI" id="CHEBI:18420"/>
    </ligand>
</feature>
<evidence type="ECO:0000256" key="7">
    <source>
        <dbReference type="ARBA" id="ARBA00022842"/>
    </source>
</evidence>
<evidence type="ECO:0000256" key="2">
    <source>
        <dbReference type="ARBA" id="ARBA00016337"/>
    </source>
</evidence>
<dbReference type="PANTHER" id="PTHR30040">
    <property type="entry name" value="THIAMINE BIOSYNTHESIS LIPOPROTEIN APBE"/>
    <property type="match status" value="1"/>
</dbReference>
<feature type="binding site" evidence="11">
    <location>
        <position position="287"/>
    </location>
    <ligand>
        <name>Mg(2+)</name>
        <dbReference type="ChEBI" id="CHEBI:18420"/>
    </ligand>
</feature>
<sequence length="329" mass="34092">MSARRAAIPHLSAPPRALPQGSVRRCAGETMGTTWSVRFVAPESVDAGAVCEAVQHSLDRVVAEMSPWERYSDIARFNAAPAASWVEIPDAFMRVAKAAAAVAKETGGAYDPASGALVDLWGFGPAERRAAPPSGRDIDAALGRCGRALDTDEEAGRLFQPGGVKLDLCSIAKGFGVDEAGDALDALGIASWLVEVGGELKGRGVKPNGEPWWAALDADAAVEDAGFVIALYDLAVATSGSGVNFFDHGGRRYSHLLDPRTGYSAESGLSAVTVIHDSAMMADAYATAIFVMGPLDGFAFAEKQGLAVRLAGAGAGDERLTGALAAMLD</sequence>
<dbReference type="Gene3D" id="3.10.520.10">
    <property type="entry name" value="ApbE-like domains"/>
    <property type="match status" value="1"/>
</dbReference>
<evidence type="ECO:0000256" key="1">
    <source>
        <dbReference type="ARBA" id="ARBA00011955"/>
    </source>
</evidence>
<evidence type="ECO:0000256" key="3">
    <source>
        <dbReference type="ARBA" id="ARBA00022630"/>
    </source>
</evidence>
<keyword evidence="3 10" id="KW-0285">Flavoprotein</keyword>
<evidence type="ECO:0000313" key="12">
    <source>
        <dbReference type="EMBL" id="PQA86627.1"/>
    </source>
</evidence>
<comment type="cofactor">
    <cofactor evidence="11">
        <name>Mg(2+)</name>
        <dbReference type="ChEBI" id="CHEBI:18420"/>
    </cofactor>
    <cofactor evidence="11">
        <name>Mn(2+)</name>
        <dbReference type="ChEBI" id="CHEBI:29035"/>
    </cofactor>
    <text evidence="11">Magnesium. Can also use manganese.</text>
</comment>
<evidence type="ECO:0000256" key="5">
    <source>
        <dbReference type="ARBA" id="ARBA00022723"/>
    </source>
</evidence>
<keyword evidence="7 10" id="KW-0460">Magnesium</keyword>
<name>A0A2S7K293_9PROT</name>
<dbReference type="InterPro" id="IPR003374">
    <property type="entry name" value="ApbE-like_sf"/>
</dbReference>
<dbReference type="GO" id="GO:0016740">
    <property type="term" value="F:transferase activity"/>
    <property type="evidence" value="ECO:0007669"/>
    <property type="project" value="UniProtKB-UniRule"/>
</dbReference>
<evidence type="ECO:0000256" key="10">
    <source>
        <dbReference type="PIRNR" id="PIRNR006268"/>
    </source>
</evidence>
<evidence type="ECO:0000256" key="8">
    <source>
        <dbReference type="ARBA" id="ARBA00031306"/>
    </source>
</evidence>
<comment type="similarity">
    <text evidence="10">Belongs to the ApbE family.</text>
</comment>
<dbReference type="AlphaFoldDB" id="A0A2S7K293"/>
<dbReference type="OrthoDB" id="9778595at2"/>
<reference evidence="12 13" key="1">
    <citation type="submission" date="2017-12" db="EMBL/GenBank/DDBJ databases">
        <authorList>
            <person name="Hurst M.R.H."/>
        </authorList>
    </citation>
    <scope>NUCLEOTIDE SEQUENCE [LARGE SCALE GENOMIC DNA]</scope>
    <source>
        <strain evidence="12 13">SY-3-19</strain>
    </source>
</reference>
<evidence type="ECO:0000256" key="9">
    <source>
        <dbReference type="ARBA" id="ARBA00048540"/>
    </source>
</evidence>
<organism evidence="12 13">
    <name type="scientific">Hyphococcus luteus</name>
    <dbReference type="NCBI Taxonomy" id="2058213"/>
    <lineage>
        <taxon>Bacteria</taxon>
        <taxon>Pseudomonadati</taxon>
        <taxon>Pseudomonadota</taxon>
        <taxon>Alphaproteobacteria</taxon>
        <taxon>Parvularculales</taxon>
        <taxon>Parvularculaceae</taxon>
        <taxon>Hyphococcus</taxon>
    </lineage>
</organism>
<dbReference type="SUPFAM" id="SSF143631">
    <property type="entry name" value="ApbE-like"/>
    <property type="match status" value="1"/>
</dbReference>
<comment type="caution">
    <text evidence="12">The sequence shown here is derived from an EMBL/GenBank/DDBJ whole genome shotgun (WGS) entry which is preliminary data.</text>
</comment>
<dbReference type="Pfam" id="PF02424">
    <property type="entry name" value="ApbE"/>
    <property type="match status" value="1"/>
</dbReference>
<dbReference type="Proteomes" id="UP000239504">
    <property type="component" value="Unassembled WGS sequence"/>
</dbReference>
<evidence type="ECO:0000256" key="6">
    <source>
        <dbReference type="ARBA" id="ARBA00022827"/>
    </source>
</evidence>
<accession>A0A2S7K293</accession>
<evidence type="ECO:0000256" key="11">
    <source>
        <dbReference type="PIRSR" id="PIRSR006268-2"/>
    </source>
</evidence>
<dbReference type="PANTHER" id="PTHR30040:SF2">
    <property type="entry name" value="FAD:PROTEIN FMN TRANSFERASE"/>
    <property type="match status" value="1"/>
</dbReference>
<keyword evidence="6 10" id="KW-0274">FAD</keyword>
<evidence type="ECO:0000256" key="4">
    <source>
        <dbReference type="ARBA" id="ARBA00022679"/>
    </source>
</evidence>
<keyword evidence="4 10" id="KW-0808">Transferase</keyword>
<comment type="catalytic activity">
    <reaction evidence="9 10">
        <text>L-threonyl-[protein] + FAD = FMN-L-threonyl-[protein] + AMP + H(+)</text>
        <dbReference type="Rhea" id="RHEA:36847"/>
        <dbReference type="Rhea" id="RHEA-COMP:11060"/>
        <dbReference type="Rhea" id="RHEA-COMP:11061"/>
        <dbReference type="ChEBI" id="CHEBI:15378"/>
        <dbReference type="ChEBI" id="CHEBI:30013"/>
        <dbReference type="ChEBI" id="CHEBI:57692"/>
        <dbReference type="ChEBI" id="CHEBI:74257"/>
        <dbReference type="ChEBI" id="CHEBI:456215"/>
        <dbReference type="EC" id="2.7.1.180"/>
    </reaction>
</comment>
<dbReference type="PIRSF" id="PIRSF006268">
    <property type="entry name" value="ApbE"/>
    <property type="match status" value="1"/>
</dbReference>